<comment type="caution">
    <text evidence="2">The sequence shown here is derived from an EMBL/GenBank/DDBJ whole genome shotgun (WGS) entry which is preliminary data.</text>
</comment>
<keyword evidence="1" id="KW-0812">Transmembrane</keyword>
<evidence type="ECO:0000256" key="1">
    <source>
        <dbReference type="SAM" id="Phobius"/>
    </source>
</evidence>
<sequence>MKKLSFYFLRFIEKTGPFYFILSFVFYLSGFFDEKVLGMIVVCSIVGIIMVVTDELKKRK</sequence>
<reference evidence="2 3" key="1">
    <citation type="journal article" date="2019" name="bioRxiv">
        <title>Bacteria contribute to plant secondary compound degradation in a generalist herbivore system.</title>
        <authorList>
            <person name="Francoeur C.B."/>
            <person name="Khadempour L."/>
            <person name="Moreira-Soto R.D."/>
            <person name="Gotting K."/>
            <person name="Book A.J."/>
            <person name="Pinto-Tomas A.A."/>
            <person name="Keefover-Ring K."/>
            <person name="Currie C.R."/>
        </authorList>
    </citation>
    <scope>NUCLEOTIDE SEQUENCE [LARGE SCALE GENOMIC DNA]</scope>
    <source>
        <strain evidence="2">Acro-835</strain>
    </source>
</reference>
<dbReference type="Proteomes" id="UP001515683">
    <property type="component" value="Unassembled WGS sequence"/>
</dbReference>
<gene>
    <name evidence="2" type="ORF">F3J40_08440</name>
</gene>
<organism evidence="2 3">
    <name type="scientific">Candidatus Pantoea multigeneris</name>
    <dbReference type="NCBI Taxonomy" id="2608357"/>
    <lineage>
        <taxon>Bacteria</taxon>
        <taxon>Pseudomonadati</taxon>
        <taxon>Pseudomonadota</taxon>
        <taxon>Gammaproteobacteria</taxon>
        <taxon>Enterobacterales</taxon>
        <taxon>Erwiniaceae</taxon>
        <taxon>Pantoea</taxon>
    </lineage>
</organism>
<protein>
    <submittedName>
        <fullName evidence="2">Uncharacterized protein</fullName>
    </submittedName>
</protein>
<feature type="transmembrane region" description="Helical" evidence="1">
    <location>
        <begin position="7"/>
        <end position="30"/>
    </location>
</feature>
<evidence type="ECO:0000313" key="2">
    <source>
        <dbReference type="EMBL" id="NIF21622.1"/>
    </source>
</evidence>
<dbReference type="EMBL" id="VWXF01000002">
    <property type="protein sequence ID" value="NIF21622.1"/>
    <property type="molecule type" value="Genomic_DNA"/>
</dbReference>
<feature type="transmembrane region" description="Helical" evidence="1">
    <location>
        <begin position="36"/>
        <end position="53"/>
    </location>
</feature>
<keyword evidence="3" id="KW-1185">Reference proteome</keyword>
<accession>A0ABX0R8B9</accession>
<proteinExistence type="predicted"/>
<keyword evidence="1" id="KW-1133">Transmembrane helix</keyword>
<evidence type="ECO:0000313" key="3">
    <source>
        <dbReference type="Proteomes" id="UP001515683"/>
    </source>
</evidence>
<dbReference type="RefSeq" id="WP_167013656.1">
    <property type="nucleotide sequence ID" value="NZ_VWXF01000002.1"/>
</dbReference>
<name>A0ABX0R8B9_9GAMM</name>
<keyword evidence="1" id="KW-0472">Membrane</keyword>